<evidence type="ECO:0000256" key="3">
    <source>
        <dbReference type="ARBA" id="ARBA00022617"/>
    </source>
</evidence>
<evidence type="ECO:0000256" key="2">
    <source>
        <dbReference type="ARBA" id="ARBA00022559"/>
    </source>
</evidence>
<dbReference type="InterPro" id="IPR000028">
    <property type="entry name" value="Chloroperoxidase"/>
</dbReference>
<keyword evidence="6" id="KW-0408">Iron</keyword>
<feature type="signal peptide" evidence="8">
    <location>
        <begin position="1"/>
        <end position="21"/>
    </location>
</feature>
<comment type="cofactor">
    <cofactor evidence="1">
        <name>heme b</name>
        <dbReference type="ChEBI" id="CHEBI:60344"/>
    </cofactor>
</comment>
<dbReference type="Pfam" id="PF01328">
    <property type="entry name" value="Peroxidase_2"/>
    <property type="match status" value="1"/>
</dbReference>
<dbReference type="PROSITE" id="PS51405">
    <property type="entry name" value="HEME_HALOPEROXIDASE"/>
    <property type="match status" value="1"/>
</dbReference>
<evidence type="ECO:0000313" key="10">
    <source>
        <dbReference type="EMBL" id="TFK19115.1"/>
    </source>
</evidence>
<evidence type="ECO:0000256" key="6">
    <source>
        <dbReference type="ARBA" id="ARBA00023004"/>
    </source>
</evidence>
<dbReference type="SUPFAM" id="SSF47571">
    <property type="entry name" value="Cloroperoxidase"/>
    <property type="match status" value="1"/>
</dbReference>
<accession>A0A5C3KH10</accession>
<evidence type="ECO:0000256" key="8">
    <source>
        <dbReference type="SAM" id="SignalP"/>
    </source>
</evidence>
<reference evidence="10 11" key="1">
    <citation type="journal article" date="2019" name="Nat. Ecol. Evol.">
        <title>Megaphylogeny resolves global patterns of mushroom evolution.</title>
        <authorList>
            <person name="Varga T."/>
            <person name="Krizsan K."/>
            <person name="Foldi C."/>
            <person name="Dima B."/>
            <person name="Sanchez-Garcia M."/>
            <person name="Sanchez-Ramirez S."/>
            <person name="Szollosi G.J."/>
            <person name="Szarkandi J.G."/>
            <person name="Papp V."/>
            <person name="Albert L."/>
            <person name="Andreopoulos W."/>
            <person name="Angelini C."/>
            <person name="Antonin V."/>
            <person name="Barry K.W."/>
            <person name="Bougher N.L."/>
            <person name="Buchanan P."/>
            <person name="Buyck B."/>
            <person name="Bense V."/>
            <person name="Catcheside P."/>
            <person name="Chovatia M."/>
            <person name="Cooper J."/>
            <person name="Damon W."/>
            <person name="Desjardin D."/>
            <person name="Finy P."/>
            <person name="Geml J."/>
            <person name="Haridas S."/>
            <person name="Hughes K."/>
            <person name="Justo A."/>
            <person name="Karasinski D."/>
            <person name="Kautmanova I."/>
            <person name="Kiss B."/>
            <person name="Kocsube S."/>
            <person name="Kotiranta H."/>
            <person name="LaButti K.M."/>
            <person name="Lechner B.E."/>
            <person name="Liimatainen K."/>
            <person name="Lipzen A."/>
            <person name="Lukacs Z."/>
            <person name="Mihaltcheva S."/>
            <person name="Morgado L.N."/>
            <person name="Niskanen T."/>
            <person name="Noordeloos M.E."/>
            <person name="Ohm R.A."/>
            <person name="Ortiz-Santana B."/>
            <person name="Ovrebo C."/>
            <person name="Racz N."/>
            <person name="Riley R."/>
            <person name="Savchenko A."/>
            <person name="Shiryaev A."/>
            <person name="Soop K."/>
            <person name="Spirin V."/>
            <person name="Szebenyi C."/>
            <person name="Tomsovsky M."/>
            <person name="Tulloss R.E."/>
            <person name="Uehling J."/>
            <person name="Grigoriev I.V."/>
            <person name="Vagvolgyi C."/>
            <person name="Papp T."/>
            <person name="Martin F.M."/>
            <person name="Miettinen O."/>
            <person name="Hibbett D.S."/>
            <person name="Nagy L.G."/>
        </authorList>
    </citation>
    <scope>NUCLEOTIDE SEQUENCE [LARGE SCALE GENOMIC DNA]</scope>
    <source>
        <strain evidence="10 11">CBS 121175</strain>
    </source>
</reference>
<keyword evidence="4" id="KW-0479">Metal-binding</keyword>
<dbReference type="Gene3D" id="1.10.489.10">
    <property type="entry name" value="Chloroperoxidase-like"/>
    <property type="match status" value="1"/>
</dbReference>
<evidence type="ECO:0000313" key="11">
    <source>
        <dbReference type="Proteomes" id="UP000307440"/>
    </source>
</evidence>
<dbReference type="GO" id="GO:0046872">
    <property type="term" value="F:metal ion binding"/>
    <property type="evidence" value="ECO:0007669"/>
    <property type="project" value="UniProtKB-KW"/>
</dbReference>
<organism evidence="10 11">
    <name type="scientific">Coprinopsis marcescibilis</name>
    <name type="common">Agaric fungus</name>
    <name type="synonym">Psathyrella marcescibilis</name>
    <dbReference type="NCBI Taxonomy" id="230819"/>
    <lineage>
        <taxon>Eukaryota</taxon>
        <taxon>Fungi</taxon>
        <taxon>Dikarya</taxon>
        <taxon>Basidiomycota</taxon>
        <taxon>Agaricomycotina</taxon>
        <taxon>Agaricomycetes</taxon>
        <taxon>Agaricomycetidae</taxon>
        <taxon>Agaricales</taxon>
        <taxon>Agaricineae</taxon>
        <taxon>Psathyrellaceae</taxon>
        <taxon>Coprinopsis</taxon>
    </lineage>
</organism>
<proteinExistence type="inferred from homology"/>
<evidence type="ECO:0000256" key="7">
    <source>
        <dbReference type="ARBA" id="ARBA00025795"/>
    </source>
</evidence>
<keyword evidence="5" id="KW-0560">Oxidoreductase</keyword>
<dbReference type="Proteomes" id="UP000307440">
    <property type="component" value="Unassembled WGS sequence"/>
</dbReference>
<dbReference type="EMBL" id="ML210359">
    <property type="protein sequence ID" value="TFK19115.1"/>
    <property type="molecule type" value="Genomic_DNA"/>
</dbReference>
<dbReference type="GO" id="GO:0004601">
    <property type="term" value="F:peroxidase activity"/>
    <property type="evidence" value="ECO:0007669"/>
    <property type="project" value="UniProtKB-KW"/>
</dbReference>
<feature type="chain" id="PRO_5023014527" evidence="8">
    <location>
        <begin position="22"/>
        <end position="381"/>
    </location>
</feature>
<evidence type="ECO:0000256" key="1">
    <source>
        <dbReference type="ARBA" id="ARBA00001970"/>
    </source>
</evidence>
<keyword evidence="11" id="KW-1185">Reference proteome</keyword>
<feature type="domain" description="Heme haloperoxidase family profile" evidence="9">
    <location>
        <begin position="66"/>
        <end position="299"/>
    </location>
</feature>
<keyword evidence="3" id="KW-0349">Heme</keyword>
<sequence length="381" mass="40899">MHPNRLLSATILAVVAGTALAFPSYESLAGLTGRQLESAIQGLNPKLPPPPPGPLSFSGTKLVDDPAHPWRPLRNGDLRGPCPGLNTLASHGYLPRDGVASPAQFITAVQEGFNMDNPTARVATYLTHLVDGNLVTDLLSIGAKTRRTGPDPPPPAIVGGMNNHGTFEGDASLSRGDAFDGDNHNFNQTLWDQLVDYSNQYGGGFYNLTVAGELRWQRTQQSIATNPEFDFRGLRHFTVVGQASFPAGLFTDGRKTGADKHQLDLVSGLSFFKHMRFPAGFFRASEPTGGVGSDVIFGAHPVLPGRNVGGVNNYVVDTSLGGFGDFCKFYTEFVNITIKGLYPNPTGVLRRNLNLNLGFVYDALAPRLGANCPQVFPYGTN</sequence>
<name>A0A5C3KH10_COPMA</name>
<protein>
    <submittedName>
        <fullName evidence="10">Cloroperoxidase</fullName>
    </submittedName>
</protein>
<gene>
    <name evidence="10" type="ORF">FA15DRAFT_683066</name>
</gene>
<comment type="similarity">
    <text evidence="7">Belongs to the chloroperoxidase family.</text>
</comment>
<dbReference type="PANTHER" id="PTHR33577:SF16">
    <property type="entry name" value="HEME HALOPEROXIDASE FAMILY PROFILE DOMAIN-CONTAINING PROTEIN"/>
    <property type="match status" value="1"/>
</dbReference>
<dbReference type="OrthoDB" id="2542103at2759"/>
<evidence type="ECO:0000259" key="9">
    <source>
        <dbReference type="PROSITE" id="PS51405"/>
    </source>
</evidence>
<dbReference type="InterPro" id="IPR036851">
    <property type="entry name" value="Chloroperoxidase-like_sf"/>
</dbReference>
<keyword evidence="8" id="KW-0732">Signal</keyword>
<keyword evidence="2 10" id="KW-0575">Peroxidase</keyword>
<dbReference type="AlphaFoldDB" id="A0A5C3KH10"/>
<evidence type="ECO:0000256" key="4">
    <source>
        <dbReference type="ARBA" id="ARBA00022723"/>
    </source>
</evidence>
<evidence type="ECO:0000256" key="5">
    <source>
        <dbReference type="ARBA" id="ARBA00023002"/>
    </source>
</evidence>
<dbReference type="PANTHER" id="PTHR33577">
    <property type="entry name" value="STERIGMATOCYSTIN BIOSYNTHESIS PEROXIDASE STCC-RELATED"/>
    <property type="match status" value="1"/>
</dbReference>